<protein>
    <submittedName>
        <fullName evidence="2">Hypothetical_protein</fullName>
    </submittedName>
</protein>
<evidence type="ECO:0000313" key="2">
    <source>
        <dbReference type="EMBL" id="CAL6096570.1"/>
    </source>
</evidence>
<keyword evidence="3" id="KW-1185">Reference proteome</keyword>
<dbReference type="Proteomes" id="UP001642409">
    <property type="component" value="Unassembled WGS sequence"/>
</dbReference>
<evidence type="ECO:0000313" key="1">
    <source>
        <dbReference type="EMBL" id="CAI9915935.1"/>
    </source>
</evidence>
<proteinExistence type="predicted"/>
<organism evidence="1">
    <name type="scientific">Hexamita inflata</name>
    <dbReference type="NCBI Taxonomy" id="28002"/>
    <lineage>
        <taxon>Eukaryota</taxon>
        <taxon>Metamonada</taxon>
        <taxon>Diplomonadida</taxon>
        <taxon>Hexamitidae</taxon>
        <taxon>Hexamitinae</taxon>
        <taxon>Hexamita</taxon>
    </lineage>
</organism>
<gene>
    <name evidence="1" type="ORF">HINF_LOCUS3580</name>
    <name evidence="2" type="ORF">HINF_LOCUS68491</name>
</gene>
<reference evidence="1" key="1">
    <citation type="submission" date="2023-06" db="EMBL/GenBank/DDBJ databases">
        <authorList>
            <person name="Kurt Z."/>
        </authorList>
    </citation>
    <scope>NUCLEOTIDE SEQUENCE</scope>
</reference>
<name>A0AA86NAP3_9EUKA</name>
<sequence length="228" mass="27088">MNPDYKFDIQQVQSHFLQEATTQSFAQDHEYDQSLFKTIEVDEYSDFEAEYKQQVEKLQQQTFKQDQFDPRVVRMRRAMENSVDQRSGIMKSMRIEQYQTGYSKIIQSQFEQVRRDREHMFDTVGWQFQAFNKNHIERTSTGVISALSKLPVKSQYNRILQKNIQNHSNLLNKQMELAERPKTVKQTVKVKPAKINLIQSIPYDNLKKNVHNSIEAKMDDLIFISKKK</sequence>
<dbReference type="EMBL" id="CATOUU010000085">
    <property type="protein sequence ID" value="CAI9915935.1"/>
    <property type="molecule type" value="Genomic_DNA"/>
</dbReference>
<evidence type="ECO:0000313" key="3">
    <source>
        <dbReference type="Proteomes" id="UP001642409"/>
    </source>
</evidence>
<dbReference type="AlphaFoldDB" id="A0AA86NAP3"/>
<comment type="caution">
    <text evidence="1">The sequence shown here is derived from an EMBL/GenBank/DDBJ whole genome shotgun (WGS) entry which is preliminary data.</text>
</comment>
<dbReference type="EMBL" id="CAXDID020000487">
    <property type="protein sequence ID" value="CAL6096570.1"/>
    <property type="molecule type" value="Genomic_DNA"/>
</dbReference>
<accession>A0AA86NAP3</accession>
<reference evidence="2 3" key="2">
    <citation type="submission" date="2024-07" db="EMBL/GenBank/DDBJ databases">
        <authorList>
            <person name="Akdeniz Z."/>
        </authorList>
    </citation>
    <scope>NUCLEOTIDE SEQUENCE [LARGE SCALE GENOMIC DNA]</scope>
</reference>